<comment type="caution">
    <text evidence="10">The sequence shown here is derived from an EMBL/GenBank/DDBJ whole genome shotgun (WGS) entry which is preliminary data.</text>
</comment>
<dbReference type="FunFam" id="3.40.50.150:FF:000744">
    <property type="entry name" value="Poly A polymerase regulatory subunit, putative"/>
    <property type="match status" value="1"/>
</dbReference>
<keyword evidence="9" id="KW-1133">Transmembrane helix</keyword>
<keyword evidence="11" id="KW-1185">Reference proteome</keyword>
<keyword evidence="9" id="KW-0472">Membrane</keyword>
<dbReference type="SUPFAM" id="SSF53335">
    <property type="entry name" value="S-adenosyl-L-methionine-dependent methyltransferases"/>
    <property type="match status" value="1"/>
</dbReference>
<dbReference type="Pfam" id="PF01358">
    <property type="entry name" value="PARP_regulatory"/>
    <property type="match status" value="1"/>
</dbReference>
<evidence type="ECO:0000256" key="4">
    <source>
        <dbReference type="ARBA" id="ARBA00022768"/>
    </source>
</evidence>
<dbReference type="GO" id="GO:0003746">
    <property type="term" value="F:translation elongation factor activity"/>
    <property type="evidence" value="ECO:0007669"/>
    <property type="project" value="UniProtKB-KW"/>
</dbReference>
<name>A0AAW0EQ50_9TRYP</name>
<dbReference type="GO" id="GO:0006370">
    <property type="term" value="P:7-methylguanosine mRNA capping"/>
    <property type="evidence" value="ECO:0007669"/>
    <property type="project" value="InterPro"/>
</dbReference>
<evidence type="ECO:0000256" key="5">
    <source>
        <dbReference type="ARBA" id="ARBA00022917"/>
    </source>
</evidence>
<keyword evidence="9" id="KW-0812">Transmembrane</keyword>
<dbReference type="AlphaFoldDB" id="A0AAW0EQ50"/>
<dbReference type="InterPro" id="IPR025804">
    <property type="entry name" value="Pox/kineto_cap_MeTfrase"/>
</dbReference>
<comment type="subunit">
    <text evidence="7">Interacts with poly(A) polymerase catalytic subunit OPG063. Interacts with OPG109 and OPG123; these interactions might help linking transcription to capping and polyadenylation.</text>
</comment>
<evidence type="ECO:0000256" key="3">
    <source>
        <dbReference type="ARBA" id="ARBA00015701"/>
    </source>
</evidence>
<proteinExistence type="predicted"/>
<evidence type="ECO:0000256" key="7">
    <source>
        <dbReference type="ARBA" id="ARBA00046511"/>
    </source>
</evidence>
<dbReference type="InterPro" id="IPR029063">
    <property type="entry name" value="SAM-dependent_MTases_sf"/>
</dbReference>
<keyword evidence="4" id="KW-0251">Elongation factor</keyword>
<evidence type="ECO:0000256" key="6">
    <source>
        <dbReference type="ARBA" id="ARBA00034661"/>
    </source>
</evidence>
<dbReference type="EC" id="2.1.1.57" evidence="2"/>
<dbReference type="EMBL" id="JAECZO010000061">
    <property type="protein sequence ID" value="KAK7195781.1"/>
    <property type="molecule type" value="Genomic_DNA"/>
</dbReference>
<feature type="compositionally biased region" description="Basic residues" evidence="8">
    <location>
        <begin position="424"/>
        <end position="433"/>
    </location>
</feature>
<evidence type="ECO:0000256" key="1">
    <source>
        <dbReference type="ARBA" id="ARBA00004328"/>
    </source>
</evidence>
<evidence type="ECO:0000313" key="11">
    <source>
        <dbReference type="Proteomes" id="UP001430356"/>
    </source>
</evidence>
<sequence>MLFDTQRVLAVDAPRTPYQNSAATASLEHPLLKGLHYGQRKLMLSEVEFLAAIAKRPASPKKVLIVYAGAACGLHLPFLFSLFPAFDFVLIDPAPFCQEVRDIASRAEGCVLELVEGVCTPELCLRLRRTYCDTHAIFLVSDIRSGQPTGMSQNQEHTAMIEQDNSAQREWCFSLEVEAAMLKFHPPYPATQDRGSDKYSAADKTAEEYTYLDGTLLLGVWAPKSSSEVRLVVVGPFRRGYVAPTRRYSCTAHEEQCYAYNVERRYGKDCAAERHILQTYLDTFPGTYESVEVLSRTLSERLEYPLFTPLEPGFTEQHARWVTLLYSSGKSHALQFNDPLKDKMTVEEVARLVREYKDSAEPPTGAAVDGVELSQHFWPVFAAADFAAVYCFPPVRWGWKQHTHRRQPNRGGGRDTNKNSQRFAGKKRSANAT</sequence>
<dbReference type="GO" id="GO:0004483">
    <property type="term" value="F:methyltransferase cap1 activity"/>
    <property type="evidence" value="ECO:0007669"/>
    <property type="project" value="UniProtKB-EC"/>
</dbReference>
<reference evidence="10 11" key="1">
    <citation type="journal article" date="2021" name="MBio">
        <title>A New Model Trypanosomatid, Novymonas esmeraldas: Genomic Perception of Its 'Candidatus Pandoraea novymonadis' Endosymbiont.</title>
        <authorList>
            <person name="Zakharova A."/>
            <person name="Saura A."/>
            <person name="Butenko A."/>
            <person name="Podesvova L."/>
            <person name="Warmusova S."/>
            <person name="Kostygov A.Y."/>
            <person name="Nenarokova A."/>
            <person name="Lukes J."/>
            <person name="Opperdoes F.R."/>
            <person name="Yurchenko V."/>
        </authorList>
    </citation>
    <scope>NUCLEOTIDE SEQUENCE [LARGE SCALE GENOMIC DNA]</scope>
    <source>
        <strain evidence="10 11">E262AT.01</strain>
    </source>
</reference>
<feature type="transmembrane region" description="Helical" evidence="9">
    <location>
        <begin position="64"/>
        <end position="86"/>
    </location>
</feature>
<comment type="function">
    <text evidence="6">Displays methyltransferase, positive regulation of the poly(A) polymerase and transcription elongation activities. Involved in the modification of both mRNA ends and in intermediate and late gene positive transcription elongation. At the mRNAs 5' end, methylates the ribose 2' OH group of the first transcribed nucleotide, thereby producing a 2'-O-methylpurine cap. At the 3' end, functions as a processivity factor which stimulates the activity of the viral poly(A) polymerase OPG063 that creates mRNA's poly(A) tail. In the presence of OPG102, OPG063 does not dissociate from the RNA allowing tail elongation to around 250 adenylates.</text>
</comment>
<dbReference type="CDD" id="cd20760">
    <property type="entry name" value="capping_2-OMTase_Mimiviridae"/>
    <property type="match status" value="1"/>
</dbReference>
<gene>
    <name evidence="10" type="ORF">NESM_000508700</name>
</gene>
<dbReference type="InterPro" id="IPR000176">
    <property type="entry name" value="mRNA_MeTrfase-like"/>
</dbReference>
<keyword evidence="5" id="KW-0648">Protein biosynthesis</keyword>
<feature type="region of interest" description="Disordered" evidence="8">
    <location>
        <begin position="402"/>
        <end position="433"/>
    </location>
</feature>
<organism evidence="10 11">
    <name type="scientific">Novymonas esmeraldas</name>
    <dbReference type="NCBI Taxonomy" id="1808958"/>
    <lineage>
        <taxon>Eukaryota</taxon>
        <taxon>Discoba</taxon>
        <taxon>Euglenozoa</taxon>
        <taxon>Kinetoplastea</taxon>
        <taxon>Metakinetoplastina</taxon>
        <taxon>Trypanosomatida</taxon>
        <taxon>Trypanosomatidae</taxon>
        <taxon>Novymonas</taxon>
    </lineage>
</organism>
<protein>
    <recommendedName>
        <fullName evidence="3">Cap-specific mRNA (nucleoside-2'-O-)-methyltransferase</fullName>
        <ecNumber evidence="2">2.1.1.57</ecNumber>
    </recommendedName>
</protein>
<dbReference type="PROSITE" id="PS51612">
    <property type="entry name" value="SAM_MT_2O_PK"/>
    <property type="match status" value="1"/>
</dbReference>
<evidence type="ECO:0000313" key="10">
    <source>
        <dbReference type="EMBL" id="KAK7195781.1"/>
    </source>
</evidence>
<evidence type="ECO:0000256" key="2">
    <source>
        <dbReference type="ARBA" id="ARBA00011923"/>
    </source>
</evidence>
<accession>A0AAW0EQ50</accession>
<dbReference type="Proteomes" id="UP001430356">
    <property type="component" value="Unassembled WGS sequence"/>
</dbReference>
<evidence type="ECO:0000256" key="8">
    <source>
        <dbReference type="SAM" id="MobiDB-lite"/>
    </source>
</evidence>
<comment type="subcellular location">
    <subcellularLocation>
        <location evidence="1">Virion</location>
    </subcellularLocation>
</comment>
<dbReference type="Gene3D" id="3.40.50.150">
    <property type="entry name" value="Vaccinia Virus protein VP39"/>
    <property type="match status" value="1"/>
</dbReference>
<evidence type="ECO:0000256" key="9">
    <source>
        <dbReference type="SAM" id="Phobius"/>
    </source>
</evidence>